<dbReference type="OrthoDB" id="827641at2"/>
<organism evidence="1 2">
    <name type="scientific">Flavobacterium flevense</name>
    <dbReference type="NCBI Taxonomy" id="983"/>
    <lineage>
        <taxon>Bacteria</taxon>
        <taxon>Pseudomonadati</taxon>
        <taxon>Bacteroidota</taxon>
        <taxon>Flavobacteriia</taxon>
        <taxon>Flavobacteriales</taxon>
        <taxon>Flavobacteriaceae</taxon>
        <taxon>Flavobacterium</taxon>
    </lineage>
</organism>
<dbReference type="EMBL" id="BJNP01000010">
    <property type="protein sequence ID" value="GEC71685.1"/>
    <property type="molecule type" value="Genomic_DNA"/>
</dbReference>
<evidence type="ECO:0000313" key="1">
    <source>
        <dbReference type="EMBL" id="GEC71685.1"/>
    </source>
</evidence>
<reference evidence="1 2" key="1">
    <citation type="submission" date="2019-06" db="EMBL/GenBank/DDBJ databases">
        <title>Whole genome shotgun sequence of Flavobacterium flevense NBRC 14960.</title>
        <authorList>
            <person name="Hosoyama A."/>
            <person name="Uohara A."/>
            <person name="Ohji S."/>
            <person name="Ichikawa N."/>
        </authorList>
    </citation>
    <scope>NUCLEOTIDE SEQUENCE [LARGE SCALE GENOMIC DNA]</scope>
    <source>
        <strain evidence="1 2">NBRC 14960</strain>
    </source>
</reference>
<dbReference type="Proteomes" id="UP000316775">
    <property type="component" value="Unassembled WGS sequence"/>
</dbReference>
<dbReference type="AlphaFoldDB" id="A0A4Y4ATZ7"/>
<keyword evidence="2" id="KW-1185">Reference proteome</keyword>
<proteinExistence type="predicted"/>
<accession>A0A4Y4ATZ7</accession>
<sequence>MAFYLLNCSVDASDITPNYIPENLNFNEQESVIEIIVEKVLGFENAIPENEDPDSENYGFFKKTISVTYYILPDFDCKLKEITFDKNSVNFEFQKTNILKPYFEIHSPPPEV</sequence>
<gene>
    <name evidence="1" type="ORF">FFL01_12240</name>
</gene>
<name>A0A4Y4ATZ7_9FLAO</name>
<comment type="caution">
    <text evidence="1">The sequence shown here is derived from an EMBL/GenBank/DDBJ whole genome shotgun (WGS) entry which is preliminary data.</text>
</comment>
<evidence type="ECO:0000313" key="2">
    <source>
        <dbReference type="Proteomes" id="UP000316775"/>
    </source>
</evidence>
<dbReference type="STRING" id="983.SAMN05443543_10158"/>
<protein>
    <submittedName>
        <fullName evidence="1">Uncharacterized protein</fullName>
    </submittedName>
</protein>
<dbReference type="RefSeq" id="WP_141384421.1">
    <property type="nucleotide sequence ID" value="NZ_BJNP01000010.1"/>
</dbReference>